<sequence>MDRRPILLKGAALASLLAMLSGSLNACAPITTAPERQEGSAATDNKTVNAATDPVSTSKRYFRHLEKGAFDQAFAMWSPDSPVHEGGNERFRQSMLAYQSFDGKATGAARMEGAAGTLYAEVPIQVSGAHRGQPFTHQGTMTLKRCNGVPGCSAQERQWQIASIILEQR</sequence>
<evidence type="ECO:0000256" key="1">
    <source>
        <dbReference type="SAM" id="SignalP"/>
    </source>
</evidence>
<accession>A0A4Y4EXR0</accession>
<dbReference type="Proteomes" id="UP000319812">
    <property type="component" value="Unassembled WGS sequence"/>
</dbReference>
<feature type="chain" id="PRO_5021200930" description="DUF4440 domain-containing protein" evidence="1">
    <location>
        <begin position="27"/>
        <end position="169"/>
    </location>
</feature>
<organism evidence="2 3">
    <name type="scientific">Halomonas halmophila</name>
    <dbReference type="NCBI Taxonomy" id="252"/>
    <lineage>
        <taxon>Bacteria</taxon>
        <taxon>Pseudomonadati</taxon>
        <taxon>Pseudomonadota</taxon>
        <taxon>Gammaproteobacteria</taxon>
        <taxon>Oceanospirillales</taxon>
        <taxon>Halomonadaceae</taxon>
        <taxon>Halomonas</taxon>
    </lineage>
</organism>
<reference evidence="2 3" key="1">
    <citation type="submission" date="2019-06" db="EMBL/GenBank/DDBJ databases">
        <title>Whole genome shotgun sequence of Halomonas halmophila NBRC 15537.</title>
        <authorList>
            <person name="Hosoyama A."/>
            <person name="Uohara A."/>
            <person name="Ohji S."/>
            <person name="Ichikawa N."/>
        </authorList>
    </citation>
    <scope>NUCLEOTIDE SEQUENCE [LARGE SCALE GENOMIC DNA]</scope>
    <source>
        <strain evidence="2 3">NBRC 15537</strain>
    </source>
</reference>
<keyword evidence="3" id="KW-1185">Reference proteome</keyword>
<dbReference type="EMBL" id="BJOC01000022">
    <property type="protein sequence ID" value="GED22732.1"/>
    <property type="molecule type" value="Genomic_DNA"/>
</dbReference>
<dbReference type="OrthoDB" id="485556at2"/>
<evidence type="ECO:0000313" key="3">
    <source>
        <dbReference type="Proteomes" id="UP000319812"/>
    </source>
</evidence>
<dbReference type="AlphaFoldDB" id="A0A4Y4EXR0"/>
<dbReference type="RefSeq" id="WP_141319760.1">
    <property type="nucleotide sequence ID" value="NZ_BJOC01000022.1"/>
</dbReference>
<evidence type="ECO:0000313" key="2">
    <source>
        <dbReference type="EMBL" id="GED22732.1"/>
    </source>
</evidence>
<feature type="signal peptide" evidence="1">
    <location>
        <begin position="1"/>
        <end position="26"/>
    </location>
</feature>
<protein>
    <recommendedName>
        <fullName evidence="4">DUF4440 domain-containing protein</fullName>
    </recommendedName>
</protein>
<keyword evidence="1" id="KW-0732">Signal</keyword>
<comment type="caution">
    <text evidence="2">The sequence shown here is derived from an EMBL/GenBank/DDBJ whole genome shotgun (WGS) entry which is preliminary data.</text>
</comment>
<name>A0A4Y4EXR0_9GAMM</name>
<evidence type="ECO:0008006" key="4">
    <source>
        <dbReference type="Google" id="ProtNLM"/>
    </source>
</evidence>
<gene>
    <name evidence="2" type="ORF">HHA01_17090</name>
</gene>
<proteinExistence type="predicted"/>